<evidence type="ECO:0000313" key="2">
    <source>
        <dbReference type="Proteomes" id="UP000091857"/>
    </source>
</evidence>
<comment type="caution">
    <text evidence="1">The sequence shown here is derived from an EMBL/GenBank/DDBJ whole genome shotgun (WGS) entry which is preliminary data.</text>
</comment>
<name>A0ACB7G4G5_MANES</name>
<protein>
    <submittedName>
        <fullName evidence="1">Uncharacterized protein</fullName>
    </submittedName>
</protein>
<evidence type="ECO:0000313" key="1">
    <source>
        <dbReference type="EMBL" id="KAG8635095.1"/>
    </source>
</evidence>
<accession>A0ACB7G4G5</accession>
<dbReference type="EMBL" id="CM004403">
    <property type="protein sequence ID" value="KAG8635095.1"/>
    <property type="molecule type" value="Genomic_DNA"/>
</dbReference>
<keyword evidence="2" id="KW-1185">Reference proteome</keyword>
<sequence length="251" mass="29021">MAGIDPQRQLLNLIRDCTSEKSQGERRVVGLRKRVEELRSELEAANAELEGTKRFKETTEQDLKGYEVELAMNIATIHTLEGRISQIQDEISSIGSEVERLKHEERTARDAFICQMFELNTRIRNFQNRIASNFYEANNVGSAEDISEADQKVLMEVPMETDSRALEDELALLVSQITKEEQEYLAEQSFQKQVQQEYVDLQRKVSLMEVITKETKALQDLIRFLNWNKFMLLLVSSCRRSVCVPAVRQIM</sequence>
<organism evidence="1 2">
    <name type="scientific">Manihot esculenta</name>
    <name type="common">Cassava</name>
    <name type="synonym">Jatropha manihot</name>
    <dbReference type="NCBI Taxonomy" id="3983"/>
    <lineage>
        <taxon>Eukaryota</taxon>
        <taxon>Viridiplantae</taxon>
        <taxon>Streptophyta</taxon>
        <taxon>Embryophyta</taxon>
        <taxon>Tracheophyta</taxon>
        <taxon>Spermatophyta</taxon>
        <taxon>Magnoliopsida</taxon>
        <taxon>eudicotyledons</taxon>
        <taxon>Gunneridae</taxon>
        <taxon>Pentapetalae</taxon>
        <taxon>rosids</taxon>
        <taxon>fabids</taxon>
        <taxon>Malpighiales</taxon>
        <taxon>Euphorbiaceae</taxon>
        <taxon>Crotonoideae</taxon>
        <taxon>Manihoteae</taxon>
        <taxon>Manihot</taxon>
    </lineage>
</organism>
<gene>
    <name evidence="1" type="ORF">MANES_17G117200v8</name>
</gene>
<proteinExistence type="predicted"/>
<reference evidence="2" key="1">
    <citation type="journal article" date="2016" name="Nat. Biotechnol.">
        <title>Sequencing wild and cultivated cassava and related species reveals extensive interspecific hybridization and genetic diversity.</title>
        <authorList>
            <person name="Bredeson J.V."/>
            <person name="Lyons J.B."/>
            <person name="Prochnik S.E."/>
            <person name="Wu G.A."/>
            <person name="Ha C.M."/>
            <person name="Edsinger-Gonzales E."/>
            <person name="Grimwood J."/>
            <person name="Schmutz J."/>
            <person name="Rabbi I.Y."/>
            <person name="Egesi C."/>
            <person name="Nauluvula P."/>
            <person name="Lebot V."/>
            <person name="Ndunguru J."/>
            <person name="Mkamilo G."/>
            <person name="Bart R.S."/>
            <person name="Setter T.L."/>
            <person name="Gleadow R.M."/>
            <person name="Kulakow P."/>
            <person name="Ferguson M.E."/>
            <person name="Rounsley S."/>
            <person name="Rokhsar D.S."/>
        </authorList>
    </citation>
    <scope>NUCLEOTIDE SEQUENCE [LARGE SCALE GENOMIC DNA]</scope>
    <source>
        <strain evidence="2">cv. AM560-2</strain>
    </source>
</reference>
<dbReference type="Proteomes" id="UP000091857">
    <property type="component" value="Chromosome 17"/>
</dbReference>